<evidence type="ECO:0000256" key="1">
    <source>
        <dbReference type="ARBA" id="ARBA00004141"/>
    </source>
</evidence>
<feature type="transmembrane region" description="Helical" evidence="5">
    <location>
        <begin position="319"/>
        <end position="342"/>
    </location>
</feature>
<dbReference type="PANTHER" id="PTHR22950:SF301">
    <property type="entry name" value="ACID TRANSPORTER, PUTATIVE-RELATED"/>
    <property type="match status" value="1"/>
</dbReference>
<evidence type="ECO:0000256" key="2">
    <source>
        <dbReference type="ARBA" id="ARBA00022692"/>
    </source>
</evidence>
<dbReference type="AlphaFoldDB" id="A0A2V2VLC8"/>
<feature type="transmembrane region" description="Helical" evidence="5">
    <location>
        <begin position="429"/>
        <end position="452"/>
    </location>
</feature>
<dbReference type="VEuPathDB" id="TriTrypDB:TcYC6_0032730"/>
<dbReference type="VEuPathDB" id="TriTrypDB:TcG_10935"/>
<evidence type="ECO:0000256" key="5">
    <source>
        <dbReference type="SAM" id="Phobius"/>
    </source>
</evidence>
<dbReference type="Pfam" id="PF01490">
    <property type="entry name" value="Aa_trans"/>
    <property type="match status" value="1"/>
</dbReference>
<dbReference type="PANTHER" id="PTHR22950">
    <property type="entry name" value="AMINO ACID TRANSPORTER"/>
    <property type="match status" value="1"/>
</dbReference>
<dbReference type="InterPro" id="IPR013057">
    <property type="entry name" value="AA_transpt_TM"/>
</dbReference>
<evidence type="ECO:0000256" key="3">
    <source>
        <dbReference type="ARBA" id="ARBA00022989"/>
    </source>
</evidence>
<feature type="transmembrane region" description="Helical" evidence="5">
    <location>
        <begin position="170"/>
        <end position="196"/>
    </location>
</feature>
<dbReference type="OrthoDB" id="438545at2759"/>
<evidence type="ECO:0000313" key="8">
    <source>
        <dbReference type="Proteomes" id="UP000246121"/>
    </source>
</evidence>
<feature type="transmembrane region" description="Helical" evidence="5">
    <location>
        <begin position="289"/>
        <end position="307"/>
    </location>
</feature>
<dbReference type="VEuPathDB" id="TriTrypDB:C3747_53g208"/>
<feature type="transmembrane region" description="Helical" evidence="5">
    <location>
        <begin position="464"/>
        <end position="493"/>
    </location>
</feature>
<organism evidence="7 8">
    <name type="scientific">Trypanosoma cruzi</name>
    <dbReference type="NCBI Taxonomy" id="5693"/>
    <lineage>
        <taxon>Eukaryota</taxon>
        <taxon>Discoba</taxon>
        <taxon>Euglenozoa</taxon>
        <taxon>Kinetoplastea</taxon>
        <taxon>Metakinetoplastina</taxon>
        <taxon>Trypanosomatida</taxon>
        <taxon>Trypanosomatidae</taxon>
        <taxon>Trypanosoma</taxon>
        <taxon>Schizotrypanum</taxon>
    </lineage>
</organism>
<dbReference type="GO" id="GO:0015179">
    <property type="term" value="F:L-amino acid transmembrane transporter activity"/>
    <property type="evidence" value="ECO:0007669"/>
    <property type="project" value="TreeGrafter"/>
</dbReference>
<evidence type="ECO:0000256" key="4">
    <source>
        <dbReference type="ARBA" id="ARBA00023136"/>
    </source>
</evidence>
<dbReference type="VEuPathDB" id="TriTrypDB:TcCLB.510507.40"/>
<dbReference type="VEuPathDB" id="TriTrypDB:TcCLB.509463.10"/>
<feature type="transmembrane region" description="Helical" evidence="5">
    <location>
        <begin position="403"/>
        <end position="423"/>
    </location>
</feature>
<dbReference type="VEuPathDB" id="TriTrypDB:Tc_MARK_9367"/>
<proteinExistence type="predicted"/>
<reference evidence="7 8" key="1">
    <citation type="journal article" date="2018" name="Microb. Genom.">
        <title>Expanding an expanded genome: long-read sequencing of Trypanosoma cruzi.</title>
        <authorList>
            <person name="Berna L."/>
            <person name="Rodriguez M."/>
            <person name="Chiribao M.L."/>
            <person name="Parodi-Talice A."/>
            <person name="Pita S."/>
            <person name="Rijo G."/>
            <person name="Alvarez-Valin F."/>
            <person name="Robello C."/>
        </authorList>
    </citation>
    <scope>NUCLEOTIDE SEQUENCE [LARGE SCALE GENOMIC DNA]</scope>
    <source>
        <strain evidence="7 8">Dm28c</strain>
    </source>
</reference>
<keyword evidence="2 5" id="KW-0812">Transmembrane</keyword>
<feature type="domain" description="Amino acid transporter transmembrane" evidence="6">
    <location>
        <begin position="97"/>
        <end position="489"/>
    </location>
</feature>
<dbReference type="VEuPathDB" id="TriTrypDB:TCDM_08703"/>
<dbReference type="EMBL" id="PRFA01000016">
    <property type="protein sequence ID" value="PWU97249.1"/>
    <property type="molecule type" value="Genomic_DNA"/>
</dbReference>
<dbReference type="VEuPathDB" id="TriTrypDB:TcCL_NonESM13155"/>
<dbReference type="GO" id="GO:0005737">
    <property type="term" value="C:cytoplasm"/>
    <property type="evidence" value="ECO:0007669"/>
    <property type="project" value="TreeGrafter"/>
</dbReference>
<dbReference type="VEuPathDB" id="TriTrypDB:BCY84_02382"/>
<gene>
    <name evidence="7" type="ORF">C4B63_16g300</name>
</gene>
<feature type="transmembrane region" description="Helical" evidence="5">
    <location>
        <begin position="216"/>
        <end position="235"/>
    </location>
</feature>
<evidence type="ECO:0000259" key="6">
    <source>
        <dbReference type="Pfam" id="PF01490"/>
    </source>
</evidence>
<keyword evidence="4 5" id="KW-0472">Membrane</keyword>
<dbReference type="VEuPathDB" id="TriTrypDB:C4B63_16g300"/>
<dbReference type="Proteomes" id="UP000246121">
    <property type="component" value="Unassembled WGS sequence"/>
</dbReference>
<dbReference type="VEuPathDB" id="TriTrypDB:ECC02_002034"/>
<protein>
    <submittedName>
        <fullName evidence="7">Putative transmembrane amino acid transporter</fullName>
    </submittedName>
</protein>
<feature type="transmembrane region" description="Helical" evidence="5">
    <location>
        <begin position="247"/>
        <end position="269"/>
    </location>
</feature>
<evidence type="ECO:0000313" key="7">
    <source>
        <dbReference type="EMBL" id="PWU97249.1"/>
    </source>
</evidence>
<dbReference type="VEuPathDB" id="TriTrypDB:TcBrA4_0137820"/>
<feature type="transmembrane region" description="Helical" evidence="5">
    <location>
        <begin position="127"/>
        <end position="149"/>
    </location>
</feature>
<name>A0A2V2VLC8_TRYCR</name>
<dbReference type="GO" id="GO:0016020">
    <property type="term" value="C:membrane"/>
    <property type="evidence" value="ECO:0007669"/>
    <property type="project" value="UniProtKB-SubCell"/>
</dbReference>
<accession>A0A2V2VLC8</accession>
<comment type="caution">
    <text evidence="7">The sequence shown here is derived from an EMBL/GenBank/DDBJ whole genome shotgun (WGS) entry which is preliminary data.</text>
</comment>
<feature type="transmembrane region" description="Helical" evidence="5">
    <location>
        <begin position="362"/>
        <end position="382"/>
    </location>
</feature>
<dbReference type="VEuPathDB" id="TriTrypDB:TCSYLVIO_000113"/>
<comment type="subcellular location">
    <subcellularLocation>
        <location evidence="1">Membrane</location>
        <topology evidence="1">Multi-pass membrane protein</topology>
    </subcellularLocation>
</comment>
<keyword evidence="3 5" id="KW-1133">Transmembrane helix</keyword>
<sequence>MKNHSQTAPYGDDEGAGNIFFPVLVTERSSFSNTHRNETSLMSCCSRERIMEMARSTKNIDGVLHDFEEGPPTAEMLRQRKRKSLPQRILERIFPPGSMLSSAFTLGSSTLGGGILGLPSAFNMTGYILSIILLVVVVILTVFSLWLLARSADVSGKRTYEDVMKVLMGRFPACMVAVLMCGFCIGGGVGYIISIGNLLTPVFANPGVPYFLTTKPGNRLITSMIWLVFILPLCLPKQIDSLRHTSLLGCICILFFVICIIIDACQYASKHGFRSELEMFGTGNHAIEGLGMVMFACLVQINAFEVYHEMSHPSPRRMVRDSIIAMSGCGLLYILVGFFGYMRFGKAVTDSILLMYQPGESVLFAVAYVGIVFKICVAFALHQLPMRDGIYHLIGWDVYLIPWWQNAVFCTFLSLVLLLAGLFVPNINIVFGLVGAFCGGFIGYIFPSLMFMYSGDFTLKKKGFLLYFLTYFLMLAGCVAAVFGTGASIYGVAV</sequence>